<dbReference type="InterPro" id="IPR006563">
    <property type="entry name" value="POX_dom"/>
</dbReference>
<dbReference type="InterPro" id="IPR050224">
    <property type="entry name" value="TALE_homeobox"/>
</dbReference>
<protein>
    <recommendedName>
        <fullName evidence="5">POX domain-containing protein</fullName>
    </recommendedName>
</protein>
<dbReference type="EMBL" id="SDMP01000018">
    <property type="protein sequence ID" value="RYQ96195.1"/>
    <property type="molecule type" value="Genomic_DNA"/>
</dbReference>
<dbReference type="AlphaFoldDB" id="A0A444Y2N9"/>
<dbReference type="OrthoDB" id="10056939at2759"/>
<dbReference type="PANTHER" id="PTHR11850">
    <property type="entry name" value="HOMEOBOX PROTEIN TRANSCRIPTION FACTORS"/>
    <property type="match status" value="1"/>
</dbReference>
<accession>A0A444Y2N9</accession>
<name>A0A444Y2N9_ARAHY</name>
<evidence type="ECO:0000313" key="7">
    <source>
        <dbReference type="Proteomes" id="UP000289738"/>
    </source>
</evidence>
<dbReference type="Pfam" id="PF07526">
    <property type="entry name" value="POX"/>
    <property type="match status" value="1"/>
</dbReference>
<dbReference type="GO" id="GO:0003677">
    <property type="term" value="F:DNA binding"/>
    <property type="evidence" value="ECO:0007669"/>
    <property type="project" value="UniProtKB-KW"/>
</dbReference>
<evidence type="ECO:0000256" key="2">
    <source>
        <dbReference type="ARBA" id="ARBA00023155"/>
    </source>
</evidence>
<evidence type="ECO:0000256" key="4">
    <source>
        <dbReference type="ARBA" id="ARBA00023242"/>
    </source>
</evidence>
<keyword evidence="4" id="KW-0539">Nucleus</keyword>
<evidence type="ECO:0000256" key="3">
    <source>
        <dbReference type="ARBA" id="ARBA00023163"/>
    </source>
</evidence>
<keyword evidence="3" id="KW-0804">Transcription</keyword>
<gene>
    <name evidence="6" type="ORF">Ahy_B08g091818</name>
</gene>
<evidence type="ECO:0000256" key="1">
    <source>
        <dbReference type="ARBA" id="ARBA00023125"/>
    </source>
</evidence>
<proteinExistence type="predicted"/>
<keyword evidence="7" id="KW-1185">Reference proteome</keyword>
<feature type="domain" description="POX" evidence="5">
    <location>
        <begin position="1"/>
        <end position="40"/>
    </location>
</feature>
<evidence type="ECO:0000259" key="5">
    <source>
        <dbReference type="Pfam" id="PF07526"/>
    </source>
</evidence>
<keyword evidence="2" id="KW-0371">Homeobox</keyword>
<organism evidence="6 7">
    <name type="scientific">Arachis hypogaea</name>
    <name type="common">Peanut</name>
    <dbReference type="NCBI Taxonomy" id="3818"/>
    <lineage>
        <taxon>Eukaryota</taxon>
        <taxon>Viridiplantae</taxon>
        <taxon>Streptophyta</taxon>
        <taxon>Embryophyta</taxon>
        <taxon>Tracheophyta</taxon>
        <taxon>Spermatophyta</taxon>
        <taxon>Magnoliopsida</taxon>
        <taxon>eudicotyledons</taxon>
        <taxon>Gunneridae</taxon>
        <taxon>Pentapetalae</taxon>
        <taxon>rosids</taxon>
        <taxon>fabids</taxon>
        <taxon>Fabales</taxon>
        <taxon>Fabaceae</taxon>
        <taxon>Papilionoideae</taxon>
        <taxon>50 kb inversion clade</taxon>
        <taxon>dalbergioids sensu lato</taxon>
        <taxon>Dalbergieae</taxon>
        <taxon>Pterocarpus clade</taxon>
        <taxon>Arachis</taxon>
    </lineage>
</organism>
<evidence type="ECO:0000313" key="6">
    <source>
        <dbReference type="EMBL" id="RYQ96195.1"/>
    </source>
</evidence>
<comment type="caution">
    <text evidence="6">The sequence shown here is derived from an EMBL/GenBank/DDBJ whole genome shotgun (WGS) entry which is preliminary data.</text>
</comment>
<keyword evidence="1" id="KW-0238">DNA-binding</keyword>
<dbReference type="STRING" id="3818.A0A444Y2N9"/>
<sequence length="170" mass="18853">MKAVVSSFQAVAGNGAATVYTALAQKAMSKYFRNLKDAIMGQIQATKKAMGEKDPIAAGTTKGKTLRLKIIDQALRQQRAFQQMSMMETHPWKPQRGLPERSVSVLHPGASQHNSSVVPKSLFCKSSTVSNWFINSRVRLAEEECLGRVMDTFGSVELDFSSYTQQQQQH</sequence>
<reference evidence="6 7" key="1">
    <citation type="submission" date="2019-01" db="EMBL/GenBank/DDBJ databases">
        <title>Sequencing of cultivated peanut Arachis hypogaea provides insights into genome evolution and oil improvement.</title>
        <authorList>
            <person name="Chen X."/>
        </authorList>
    </citation>
    <scope>NUCLEOTIDE SEQUENCE [LARGE SCALE GENOMIC DNA]</scope>
    <source>
        <strain evidence="7">cv. Fuhuasheng</strain>
        <tissue evidence="6">Leaves</tissue>
    </source>
</reference>
<dbReference type="Proteomes" id="UP000289738">
    <property type="component" value="Chromosome B08"/>
</dbReference>